<evidence type="ECO:0000313" key="7">
    <source>
        <dbReference type="EMBL" id="AJR04336.1"/>
    </source>
</evidence>
<dbReference type="InterPro" id="IPR036259">
    <property type="entry name" value="MFS_trans_sf"/>
</dbReference>
<dbReference type="PROSITE" id="PS50850">
    <property type="entry name" value="MFS"/>
    <property type="match status" value="1"/>
</dbReference>
<evidence type="ECO:0000256" key="5">
    <source>
        <dbReference type="SAM" id="Phobius"/>
    </source>
</evidence>
<protein>
    <submittedName>
        <fullName evidence="7">MFS transporter</fullName>
    </submittedName>
</protein>
<evidence type="ECO:0000313" key="8">
    <source>
        <dbReference type="Proteomes" id="UP000032229"/>
    </source>
</evidence>
<dbReference type="CDD" id="cd17393">
    <property type="entry name" value="MFS_MosC_like"/>
    <property type="match status" value="1"/>
</dbReference>
<dbReference type="InterPro" id="IPR011701">
    <property type="entry name" value="MFS"/>
</dbReference>
<dbReference type="KEGG" id="sze:AW14_12405"/>
<feature type="transmembrane region" description="Helical" evidence="5">
    <location>
        <begin position="136"/>
        <end position="153"/>
    </location>
</feature>
<dbReference type="HOGENOM" id="CLU_035309_1_0_10"/>
<dbReference type="GO" id="GO:0022857">
    <property type="term" value="F:transmembrane transporter activity"/>
    <property type="evidence" value="ECO:0007669"/>
    <property type="project" value="InterPro"/>
</dbReference>
<organism evidence="7 8">
    <name type="scientific">Siansivirga zeaxanthinifaciens CC-SAMT-1</name>
    <dbReference type="NCBI Taxonomy" id="1454006"/>
    <lineage>
        <taxon>Bacteria</taxon>
        <taxon>Pseudomonadati</taxon>
        <taxon>Bacteroidota</taxon>
        <taxon>Flavobacteriia</taxon>
        <taxon>Flavobacteriales</taxon>
        <taxon>Flavobacteriaceae</taxon>
        <taxon>Siansivirga</taxon>
    </lineage>
</organism>
<keyword evidence="4 5" id="KW-0472">Membrane</keyword>
<evidence type="ECO:0000256" key="4">
    <source>
        <dbReference type="ARBA" id="ARBA00023136"/>
    </source>
</evidence>
<evidence type="ECO:0000256" key="3">
    <source>
        <dbReference type="ARBA" id="ARBA00022989"/>
    </source>
</evidence>
<feature type="transmembrane region" description="Helical" evidence="5">
    <location>
        <begin position="72"/>
        <end position="91"/>
    </location>
</feature>
<dbReference type="AlphaFoldDB" id="A0A0C5VZ56"/>
<evidence type="ECO:0000256" key="2">
    <source>
        <dbReference type="ARBA" id="ARBA00022692"/>
    </source>
</evidence>
<feature type="transmembrane region" description="Helical" evidence="5">
    <location>
        <begin position="97"/>
        <end position="115"/>
    </location>
</feature>
<keyword evidence="8" id="KW-1185">Reference proteome</keyword>
<dbReference type="InterPro" id="IPR020846">
    <property type="entry name" value="MFS_dom"/>
</dbReference>
<feature type="transmembrane region" description="Helical" evidence="5">
    <location>
        <begin position="290"/>
        <end position="314"/>
    </location>
</feature>
<dbReference type="Pfam" id="PF07690">
    <property type="entry name" value="MFS_1"/>
    <property type="match status" value="1"/>
</dbReference>
<feature type="transmembrane region" description="Helical" evidence="5">
    <location>
        <begin position="9"/>
        <end position="26"/>
    </location>
</feature>
<dbReference type="PANTHER" id="PTHR23514">
    <property type="entry name" value="BYPASS OF STOP CODON PROTEIN 6"/>
    <property type="match status" value="1"/>
</dbReference>
<feature type="transmembrane region" description="Helical" evidence="5">
    <location>
        <begin position="159"/>
        <end position="180"/>
    </location>
</feature>
<feature type="transmembrane region" description="Helical" evidence="5">
    <location>
        <begin position="235"/>
        <end position="254"/>
    </location>
</feature>
<feature type="transmembrane region" description="Helical" evidence="5">
    <location>
        <begin position="201"/>
        <end position="220"/>
    </location>
</feature>
<dbReference type="GO" id="GO:0016020">
    <property type="term" value="C:membrane"/>
    <property type="evidence" value="ECO:0007669"/>
    <property type="project" value="UniProtKB-SubCell"/>
</dbReference>
<proteinExistence type="predicted"/>
<feature type="transmembrane region" description="Helical" evidence="5">
    <location>
        <begin position="354"/>
        <end position="373"/>
    </location>
</feature>
<reference evidence="7 8" key="1">
    <citation type="submission" date="2014-02" db="EMBL/GenBank/DDBJ databases">
        <authorList>
            <person name="Young C.-C."/>
            <person name="Hameed A."/>
            <person name="Huang H.-C."/>
            <person name="Shahina M."/>
        </authorList>
    </citation>
    <scope>NUCLEOTIDE SEQUENCE [LARGE SCALE GENOMIC DNA]</scope>
    <source>
        <strain evidence="7 8">CC-SAMT-1</strain>
    </source>
</reference>
<dbReference type="PATRIC" id="fig|1454006.5.peg.2461"/>
<feature type="transmembrane region" description="Helical" evidence="5">
    <location>
        <begin position="321"/>
        <end position="342"/>
    </location>
</feature>
<evidence type="ECO:0000259" key="6">
    <source>
        <dbReference type="PROSITE" id="PS50850"/>
    </source>
</evidence>
<keyword evidence="3 5" id="KW-1133">Transmembrane helix</keyword>
<dbReference type="STRING" id="1454006.AW14_12405"/>
<feature type="transmembrane region" description="Helical" evidence="5">
    <location>
        <begin position="266"/>
        <end position="284"/>
    </location>
</feature>
<keyword evidence="2 5" id="KW-0812">Transmembrane</keyword>
<dbReference type="Proteomes" id="UP000032229">
    <property type="component" value="Chromosome"/>
</dbReference>
<evidence type="ECO:0000256" key="1">
    <source>
        <dbReference type="ARBA" id="ARBA00004141"/>
    </source>
</evidence>
<name>A0A0C5VZ56_9FLAO</name>
<dbReference type="Gene3D" id="1.20.1250.20">
    <property type="entry name" value="MFS general substrate transporter like domains"/>
    <property type="match status" value="2"/>
</dbReference>
<feature type="domain" description="Major facilitator superfamily (MFS) profile" evidence="6">
    <location>
        <begin position="286"/>
        <end position="381"/>
    </location>
</feature>
<comment type="subcellular location">
    <subcellularLocation>
        <location evidence="1">Membrane</location>
        <topology evidence="1">Multi-pass membrane protein</topology>
    </subcellularLocation>
</comment>
<accession>A0A0C5VZ56</accession>
<sequence length="381" mass="41888">MDLRAKQRIALSTYFFLSGICFATWASRIPTIKTFFNLNDAELGTILIAMPVSSLIGLPISGWLVSKFDSRIPLIFAFVFFAVSLASIGFATSTFALVLSISGFAFCLRILNISINTQSITLQKKYEKRVVGAFHGLWSTGGVIGVAFSTLMVKFNVPIHIHMLGIAIFGLIVALITFRFTLKNDKSPSGNKLIISKPDPYIMFLGILIFFGAVCEGGMFDWSGVYFKEVLKEDVFTYGYLMFMITMALSRFFSDRLVSGIGILKTYFLSGSLITTGILIAVVFPQFWTALFGFLLVGFGTAAIFPVTMSLAGLSKKYSPGMAISIVTTYAILGMLIGPPLIGYLSHAFGLEKAFLLFVLIGILFIPVSNKMFKLKVQQQE</sequence>
<dbReference type="PANTHER" id="PTHR23514:SF13">
    <property type="entry name" value="INNER MEMBRANE PROTEIN YBJJ"/>
    <property type="match status" value="1"/>
</dbReference>
<dbReference type="SUPFAM" id="SSF103473">
    <property type="entry name" value="MFS general substrate transporter"/>
    <property type="match status" value="1"/>
</dbReference>
<dbReference type="EMBL" id="CP007202">
    <property type="protein sequence ID" value="AJR04336.1"/>
    <property type="molecule type" value="Genomic_DNA"/>
</dbReference>
<dbReference type="InterPro" id="IPR051788">
    <property type="entry name" value="MFS_Transporter"/>
</dbReference>
<gene>
    <name evidence="7" type="ORF">AW14_12405</name>
</gene>
<feature type="transmembrane region" description="Helical" evidence="5">
    <location>
        <begin position="46"/>
        <end position="65"/>
    </location>
</feature>
<dbReference type="OrthoDB" id="9809599at2"/>